<keyword evidence="3 5" id="KW-1133">Transmembrane helix</keyword>
<keyword evidence="2 5" id="KW-0812">Transmembrane</keyword>
<evidence type="ECO:0000256" key="4">
    <source>
        <dbReference type="ARBA" id="ARBA00023136"/>
    </source>
</evidence>
<dbReference type="Pfam" id="PF04973">
    <property type="entry name" value="NMN_transporter"/>
    <property type="match status" value="1"/>
</dbReference>
<sequence>MIETVGTISTILAVIGVIANNRRLRVCFLLWMVSNVLTAGIHAQAAIWSLLVRDAIFFVLAIEGWYKWGRESHSHSGTLDQQEIRYGRTDRADI</sequence>
<evidence type="ECO:0000256" key="2">
    <source>
        <dbReference type="ARBA" id="ARBA00022692"/>
    </source>
</evidence>
<name>A0A0F9CJS9_9ZZZZ</name>
<evidence type="ECO:0000256" key="3">
    <source>
        <dbReference type="ARBA" id="ARBA00022989"/>
    </source>
</evidence>
<dbReference type="InterPro" id="IPR006419">
    <property type="entry name" value="NMN_transpt_PnuC"/>
</dbReference>
<evidence type="ECO:0000313" key="6">
    <source>
        <dbReference type="EMBL" id="KKL49588.1"/>
    </source>
</evidence>
<evidence type="ECO:0008006" key="7">
    <source>
        <dbReference type="Google" id="ProtNLM"/>
    </source>
</evidence>
<organism evidence="6">
    <name type="scientific">marine sediment metagenome</name>
    <dbReference type="NCBI Taxonomy" id="412755"/>
    <lineage>
        <taxon>unclassified sequences</taxon>
        <taxon>metagenomes</taxon>
        <taxon>ecological metagenomes</taxon>
    </lineage>
</organism>
<dbReference type="GO" id="GO:0034257">
    <property type="term" value="F:nicotinamide riboside transmembrane transporter activity"/>
    <property type="evidence" value="ECO:0007669"/>
    <property type="project" value="InterPro"/>
</dbReference>
<comment type="caution">
    <text evidence="6">The sequence shown here is derived from an EMBL/GenBank/DDBJ whole genome shotgun (WGS) entry which is preliminary data.</text>
</comment>
<evidence type="ECO:0000256" key="5">
    <source>
        <dbReference type="SAM" id="Phobius"/>
    </source>
</evidence>
<reference evidence="6" key="1">
    <citation type="journal article" date="2015" name="Nature">
        <title>Complex archaea that bridge the gap between prokaryotes and eukaryotes.</title>
        <authorList>
            <person name="Spang A."/>
            <person name="Saw J.H."/>
            <person name="Jorgensen S.L."/>
            <person name="Zaremba-Niedzwiedzka K."/>
            <person name="Martijn J."/>
            <person name="Lind A.E."/>
            <person name="van Eijk R."/>
            <person name="Schleper C."/>
            <person name="Guy L."/>
            <person name="Ettema T.J."/>
        </authorList>
    </citation>
    <scope>NUCLEOTIDE SEQUENCE</scope>
</reference>
<comment type="subcellular location">
    <subcellularLocation>
        <location evidence="1">Membrane</location>
        <topology evidence="1">Multi-pass membrane protein</topology>
    </subcellularLocation>
</comment>
<proteinExistence type="predicted"/>
<dbReference type="EMBL" id="LAZR01032906">
    <property type="protein sequence ID" value="KKL49588.1"/>
    <property type="molecule type" value="Genomic_DNA"/>
</dbReference>
<evidence type="ECO:0000256" key="1">
    <source>
        <dbReference type="ARBA" id="ARBA00004141"/>
    </source>
</evidence>
<feature type="transmembrane region" description="Helical" evidence="5">
    <location>
        <begin position="24"/>
        <end position="41"/>
    </location>
</feature>
<dbReference type="GO" id="GO:0016020">
    <property type="term" value="C:membrane"/>
    <property type="evidence" value="ECO:0007669"/>
    <property type="project" value="UniProtKB-SubCell"/>
</dbReference>
<accession>A0A0F9CJS9</accession>
<keyword evidence="4 5" id="KW-0472">Membrane</keyword>
<protein>
    <recommendedName>
        <fullName evidence="7">Nicotinamide riboside transporter PnuC</fullName>
    </recommendedName>
</protein>
<gene>
    <name evidence="6" type="ORF">LCGC14_2314010</name>
</gene>
<dbReference type="AlphaFoldDB" id="A0A0F9CJS9"/>